<dbReference type="VEuPathDB" id="FungiDB:PPTG_18892"/>
<dbReference type="GeneID" id="20187722"/>
<evidence type="ECO:0000313" key="4">
    <source>
        <dbReference type="Proteomes" id="UP000018817"/>
    </source>
</evidence>
<name>W2PG96_PHYN3</name>
<evidence type="ECO:0000256" key="1">
    <source>
        <dbReference type="SAM" id="MobiDB-lite"/>
    </source>
</evidence>
<feature type="compositionally biased region" description="Basic residues" evidence="1">
    <location>
        <begin position="1126"/>
        <end position="1135"/>
    </location>
</feature>
<dbReference type="Pfam" id="PF05641">
    <property type="entry name" value="Agenet"/>
    <property type="match status" value="1"/>
</dbReference>
<feature type="domain" description="Tudor" evidence="2">
    <location>
        <begin position="1047"/>
        <end position="1105"/>
    </location>
</feature>
<dbReference type="PANTHER" id="PTHR34157">
    <property type="entry name" value="TUZIN"/>
    <property type="match status" value="1"/>
</dbReference>
<feature type="compositionally biased region" description="Basic residues" evidence="1">
    <location>
        <begin position="489"/>
        <end position="498"/>
    </location>
</feature>
<feature type="region of interest" description="Disordered" evidence="1">
    <location>
        <begin position="740"/>
        <end position="819"/>
    </location>
</feature>
<dbReference type="InterPro" id="IPR011992">
    <property type="entry name" value="EF-hand-dom_pair"/>
</dbReference>
<feature type="compositionally biased region" description="Polar residues" evidence="1">
    <location>
        <begin position="861"/>
        <end position="870"/>
    </location>
</feature>
<feature type="region of interest" description="Disordered" evidence="1">
    <location>
        <begin position="609"/>
        <end position="639"/>
    </location>
</feature>
<dbReference type="RefSeq" id="XP_008915035.1">
    <property type="nucleotide sequence ID" value="XM_008916787.1"/>
</dbReference>
<dbReference type="CDD" id="cd04508">
    <property type="entry name" value="Tudor_SF"/>
    <property type="match status" value="5"/>
</dbReference>
<dbReference type="Proteomes" id="UP000018817">
    <property type="component" value="Unassembled WGS sequence"/>
</dbReference>
<protein>
    <recommendedName>
        <fullName evidence="2">Tudor domain-containing protein</fullName>
    </recommendedName>
</protein>
<dbReference type="PANTHER" id="PTHR34157:SF2">
    <property type="entry name" value="TUZIN"/>
    <property type="match status" value="1"/>
</dbReference>
<feature type="domain" description="Tudor" evidence="2">
    <location>
        <begin position="873"/>
        <end position="931"/>
    </location>
</feature>
<dbReference type="AlphaFoldDB" id="W2PG96"/>
<feature type="compositionally biased region" description="Polar residues" evidence="1">
    <location>
        <begin position="353"/>
        <end position="375"/>
    </location>
</feature>
<dbReference type="SMART" id="SM00333">
    <property type="entry name" value="TUDOR"/>
    <property type="match status" value="4"/>
</dbReference>
<gene>
    <name evidence="3" type="ORF">PPTG_18892</name>
</gene>
<organism evidence="3 4">
    <name type="scientific">Phytophthora nicotianae (strain INRA-310)</name>
    <name type="common">Phytophthora parasitica</name>
    <dbReference type="NCBI Taxonomy" id="761204"/>
    <lineage>
        <taxon>Eukaryota</taxon>
        <taxon>Sar</taxon>
        <taxon>Stramenopiles</taxon>
        <taxon>Oomycota</taxon>
        <taxon>Peronosporomycetes</taxon>
        <taxon>Peronosporales</taxon>
        <taxon>Peronosporaceae</taxon>
        <taxon>Phytophthora</taxon>
    </lineage>
</organism>
<feature type="region of interest" description="Disordered" evidence="1">
    <location>
        <begin position="1106"/>
        <end position="1135"/>
    </location>
</feature>
<feature type="region of interest" description="Disordered" evidence="1">
    <location>
        <begin position="479"/>
        <end position="556"/>
    </location>
</feature>
<evidence type="ECO:0000313" key="3">
    <source>
        <dbReference type="EMBL" id="ETM99655.1"/>
    </source>
</evidence>
<sequence>MKMEALAYLARSDSSDSDDDFASSDGRPTPLDPEYWRGITHSREVTPAHSSTYRHSSRMETPPSHHYEHHHYAPATYPMYHQYSHQRPVMSPSAMMHNHGIYSGNGASMSPINYQAGPPMVPISPVAHINAIHEGGYMPHSGGAMLHTGGGMVHRPTEWNNTQPRYPATVSPVSTPQQLKLQVREALVRAQAYLDLVPFFQSYDLSFAGGIRLGTIQQALGRMGVILRDHVLQSIGQLFSIPGSGLVDYVAFGRFLELDAQELDNMRSIVAARRSVLVNSNIDLRDIFAQYDSHHTGFLPRSTFATLLHDYSIIIPEITLHFLMIHLAKPSDTTSVSYVRFLEMTDVGVARSASANPPHSRTMENSPPRLNSWSGGRSDPFAHESPAPGYEVQAAVPAARVVDHASASPDFATPLPRLGWVCRVCSHQQIADWATHCEICETSKPRLGLHGEGYIKCLRCKFDNNYDMDECEMCGRPLNASNKKVSKSDKKRRAKKRYVSSSSSSSSSSSPSSSSSSSSGRRRTRRRKSGKRSRTSRSSRKKEEKKPRFQRGEEIQAIPLGERGYEIGVIARVRPNGTYDIEFDNGLYEKNVEETCIIEISRARIIKARDASDEEETKKTSKAKGSDEERDPGYEPGDRVEARFQGRERFFAGTIKKCRTGGLYDIDYDDGEVELRVRPKYIKREEAKKQQKPPPKEDVISASEVSWAKGQKVEAKLRGYADYVKCVVFRVHEDGSCDVETESGELQKRVPGRDLRTRASSPVKKPVLASDDEPIRPKRPLVKRPSAPTTSDDSSAQPKGGFKQGQAVEAKRKGKPGYHPGVVARCRLNGSYDIDFDDGEKELAVPAFLARPLQSAAPAKKTSTTNTRAHTTPPFKVGQPIEAQYKGKSKFYPGVISRCRLNGTYDIDYDDGEKETGVAAELIRLLGKKGGGDTDDDLKPKKFREGDKVEAQYKGKSKFYPGVISRCRLNGTKFYPGVISRCRLNGTYDIDYDDGEKETGVAAELIRLLGKKGGGDTDDDSKQNFYVVSVKHESKAESKGAHVEPGQTFRVGTRVEARYMGKDKYFKGTISRVNSDGTYVIEYDDGDKENRVPVSSIRPLKSLSSFRGDDFALGKPVRPSPSGSFSRRRSGNMSD</sequence>
<feature type="compositionally biased region" description="Basic residues" evidence="1">
    <location>
        <begin position="520"/>
        <end position="540"/>
    </location>
</feature>
<feature type="region of interest" description="Disordered" evidence="1">
    <location>
        <begin position="352"/>
        <end position="378"/>
    </location>
</feature>
<dbReference type="SUPFAM" id="SSF47473">
    <property type="entry name" value="EF-hand"/>
    <property type="match status" value="1"/>
</dbReference>
<reference evidence="4" key="1">
    <citation type="submission" date="2011-12" db="EMBL/GenBank/DDBJ databases">
        <authorList>
            <consortium name="The Broad Institute Genome Sequencing Platform"/>
            <person name="Russ C."/>
            <person name="Tyler B."/>
            <person name="Panabieres F."/>
            <person name="Shan W."/>
            <person name="Tripathy S."/>
            <person name="Grunwald N."/>
            <person name="Machado M."/>
            <person name="Young S.K."/>
            <person name="Zeng Q."/>
            <person name="Gargeya S."/>
            <person name="Fitzgerald M."/>
            <person name="Haas B."/>
            <person name="Abouelleil A."/>
            <person name="Alvarado L."/>
            <person name="Arachchi H.M."/>
            <person name="Berlin A."/>
            <person name="Chapman S.B."/>
            <person name="Gearin G."/>
            <person name="Goldberg J."/>
            <person name="Griggs A."/>
            <person name="Gujja S."/>
            <person name="Hansen M."/>
            <person name="Heiman D."/>
            <person name="Howarth C."/>
            <person name="Larimer J."/>
            <person name="Lui A."/>
            <person name="MacDonald P.J.P."/>
            <person name="McCowen C."/>
            <person name="Montmayeur A."/>
            <person name="Murphy C."/>
            <person name="Neiman D."/>
            <person name="Pearson M."/>
            <person name="Priest M."/>
            <person name="Roberts A."/>
            <person name="Saif S."/>
            <person name="Shea T."/>
            <person name="Sisk P."/>
            <person name="Stolte C."/>
            <person name="Sykes S."/>
            <person name="Wortman J."/>
            <person name="Nusbaum C."/>
            <person name="Birren B."/>
        </authorList>
    </citation>
    <scope>NUCLEOTIDE SEQUENCE [LARGE SCALE GENOMIC DNA]</scope>
    <source>
        <strain evidence="4">INRA-310</strain>
    </source>
</reference>
<feature type="compositionally biased region" description="Basic and acidic residues" evidence="1">
    <location>
        <begin position="745"/>
        <end position="757"/>
    </location>
</feature>
<evidence type="ECO:0000259" key="2">
    <source>
        <dbReference type="SMART" id="SM00333"/>
    </source>
</evidence>
<feature type="compositionally biased region" description="Low complexity" evidence="1">
    <location>
        <begin position="499"/>
        <end position="519"/>
    </location>
</feature>
<dbReference type="FunFam" id="2.30.30.140:FF:000164">
    <property type="entry name" value="Uncharacterized protein"/>
    <property type="match status" value="1"/>
</dbReference>
<feature type="compositionally biased region" description="Basic and acidic residues" evidence="1">
    <location>
        <begin position="541"/>
        <end position="554"/>
    </location>
</feature>
<feature type="region of interest" description="Disordered" evidence="1">
    <location>
        <begin position="856"/>
        <end position="876"/>
    </location>
</feature>
<dbReference type="InterPro" id="IPR008395">
    <property type="entry name" value="Agenet-like_dom"/>
</dbReference>
<dbReference type="EMBL" id="KI669649">
    <property type="protein sequence ID" value="ETM99656.1"/>
    <property type="molecule type" value="Genomic_DNA"/>
</dbReference>
<dbReference type="Gene3D" id="1.10.238.10">
    <property type="entry name" value="EF-hand"/>
    <property type="match status" value="1"/>
</dbReference>
<feature type="compositionally biased region" description="Polar residues" evidence="1">
    <location>
        <begin position="787"/>
        <end position="797"/>
    </location>
</feature>
<reference evidence="3 4" key="2">
    <citation type="submission" date="2013-11" db="EMBL/GenBank/DDBJ databases">
        <title>The Genome Sequence of Phytophthora parasitica INRA-310.</title>
        <authorList>
            <consortium name="The Broad Institute Genomics Platform"/>
            <person name="Russ C."/>
            <person name="Tyler B."/>
            <person name="Panabieres F."/>
            <person name="Shan W."/>
            <person name="Tripathy S."/>
            <person name="Grunwald N."/>
            <person name="Machado M."/>
            <person name="Johnson C.S."/>
            <person name="Arredondo F."/>
            <person name="Hong C."/>
            <person name="Coffey M."/>
            <person name="Young S.K."/>
            <person name="Zeng Q."/>
            <person name="Gargeya S."/>
            <person name="Fitzgerald M."/>
            <person name="Abouelleil A."/>
            <person name="Alvarado L."/>
            <person name="Chapman S.B."/>
            <person name="Gainer-Dewar J."/>
            <person name="Goldberg J."/>
            <person name="Griggs A."/>
            <person name="Gujja S."/>
            <person name="Hansen M."/>
            <person name="Howarth C."/>
            <person name="Imamovic A."/>
            <person name="Ireland A."/>
            <person name="Larimer J."/>
            <person name="McCowan C."/>
            <person name="Murphy C."/>
            <person name="Pearson M."/>
            <person name="Poon T.W."/>
            <person name="Priest M."/>
            <person name="Roberts A."/>
            <person name="Saif S."/>
            <person name="Shea T."/>
            <person name="Sykes S."/>
            <person name="Wortman J."/>
            <person name="Nusbaum C."/>
            <person name="Birren B."/>
        </authorList>
    </citation>
    <scope>NUCLEOTIDE SEQUENCE [LARGE SCALE GENOMIC DNA]</scope>
    <source>
        <strain evidence="3 4">INRA-310</strain>
    </source>
</reference>
<dbReference type="EMBL" id="KI669649">
    <property type="protein sequence ID" value="ETM99655.1"/>
    <property type="molecule type" value="Genomic_DNA"/>
</dbReference>
<feature type="domain" description="Tudor" evidence="2">
    <location>
        <begin position="632"/>
        <end position="690"/>
    </location>
</feature>
<dbReference type="Gene3D" id="2.30.30.140">
    <property type="match status" value="8"/>
</dbReference>
<proteinExistence type="predicted"/>
<dbReference type="OMA" id="LMSPIHY"/>
<feature type="domain" description="Tudor" evidence="2">
    <location>
        <begin position="957"/>
        <end position="1014"/>
    </location>
</feature>
<accession>W2PG96</accession>
<feature type="region of interest" description="Disordered" evidence="1">
    <location>
        <begin position="1"/>
        <end position="66"/>
    </location>
</feature>
<dbReference type="RefSeq" id="XP_008915034.1">
    <property type="nucleotide sequence ID" value="XM_008916786.1"/>
</dbReference>
<dbReference type="InterPro" id="IPR002999">
    <property type="entry name" value="Tudor"/>
</dbReference>
<dbReference type="OrthoDB" id="76557at2759"/>